<dbReference type="PANTHER" id="PTHR30283">
    <property type="entry name" value="PEROXIDE STRESS RESPONSE PROTEIN YAAA"/>
    <property type="match status" value="1"/>
</dbReference>
<evidence type="ECO:0000313" key="2">
    <source>
        <dbReference type="Proteomes" id="UP000199494"/>
    </source>
</evidence>
<proteinExistence type="predicted"/>
<name>A0A1G6MCH7_9PSEU</name>
<keyword evidence="2" id="KW-1185">Reference proteome</keyword>
<dbReference type="GO" id="GO:0033194">
    <property type="term" value="P:response to hydroperoxide"/>
    <property type="evidence" value="ECO:0007669"/>
    <property type="project" value="TreeGrafter"/>
</dbReference>
<dbReference type="AlphaFoldDB" id="A0A1G6MCH7"/>
<dbReference type="PANTHER" id="PTHR30283:SF4">
    <property type="entry name" value="PEROXIDE STRESS RESISTANCE PROTEIN YAAA"/>
    <property type="match status" value="1"/>
</dbReference>
<evidence type="ECO:0000313" key="1">
    <source>
        <dbReference type="EMBL" id="SDC53131.1"/>
    </source>
</evidence>
<organism evidence="1 2">
    <name type="scientific">Prauserella marina</name>
    <dbReference type="NCBI Taxonomy" id="530584"/>
    <lineage>
        <taxon>Bacteria</taxon>
        <taxon>Bacillati</taxon>
        <taxon>Actinomycetota</taxon>
        <taxon>Actinomycetes</taxon>
        <taxon>Pseudonocardiales</taxon>
        <taxon>Pseudonocardiaceae</taxon>
        <taxon>Prauserella</taxon>
    </lineage>
</organism>
<dbReference type="InterPro" id="IPR005583">
    <property type="entry name" value="YaaA"/>
</dbReference>
<gene>
    <name evidence="1" type="ORF">SAMN05421630_102453</name>
</gene>
<protein>
    <submittedName>
        <fullName evidence="1">Uncharacterized protein</fullName>
    </submittedName>
</protein>
<dbReference type="Pfam" id="PF03883">
    <property type="entry name" value="H2O2_YaaD"/>
    <property type="match status" value="1"/>
</dbReference>
<dbReference type="EMBL" id="FMZE01000002">
    <property type="protein sequence ID" value="SDC53131.1"/>
    <property type="molecule type" value="Genomic_DNA"/>
</dbReference>
<dbReference type="GO" id="GO:0005829">
    <property type="term" value="C:cytosol"/>
    <property type="evidence" value="ECO:0007669"/>
    <property type="project" value="TreeGrafter"/>
</dbReference>
<dbReference type="Proteomes" id="UP000199494">
    <property type="component" value="Unassembled WGS sequence"/>
</dbReference>
<accession>A0A1G6MCH7</accession>
<dbReference type="STRING" id="530584.SAMN05421630_102453"/>
<reference evidence="1 2" key="1">
    <citation type="submission" date="2016-10" db="EMBL/GenBank/DDBJ databases">
        <authorList>
            <person name="de Groot N.N."/>
        </authorList>
    </citation>
    <scope>NUCLEOTIDE SEQUENCE [LARGE SCALE GENOMIC DNA]</scope>
    <source>
        <strain evidence="1 2">CGMCC 4.5506</strain>
    </source>
</reference>
<sequence>MPVLVLLPPSETKAEGGEGPPLDLDRLSFPELNPVRRKLADALTDLAGDPEASLAALGLSPRQTDEVSRNARLWSAPTTPALRRYTGVLYDALDITAFPKGALARAQRRLVVASALFGLARADDSIPAYRLSGNTNLPGFATLRTLWKPVLEPALAEVDELIVDLRSGTYAALAKVPGAVTVRVVTEDRQGRRKTVSHHNKAYKGKLAAALAASRAEPSTVDGLARIAAKAGIPVERTGQRELELLTAE</sequence>
<dbReference type="NCBIfam" id="NF002544">
    <property type="entry name" value="PRK02101.2-1"/>
    <property type="match status" value="1"/>
</dbReference>